<name>A0A0B7AGG5_9EUPU</name>
<dbReference type="EMBL" id="HACG01033013">
    <property type="protein sequence ID" value="CEK79878.1"/>
    <property type="molecule type" value="Transcribed_RNA"/>
</dbReference>
<gene>
    <name evidence="2" type="primary">ORF117938</name>
</gene>
<proteinExistence type="predicted"/>
<sequence>MITGSKLSIKLLGQTWVHPTRSYFQKLQPPQINQNSSEIEGNKSLVKTQPKL</sequence>
<accession>A0A0B7AGG5</accession>
<protein>
    <submittedName>
        <fullName evidence="2">Uncharacterized protein</fullName>
    </submittedName>
</protein>
<dbReference type="AlphaFoldDB" id="A0A0B7AGG5"/>
<reference evidence="2" key="1">
    <citation type="submission" date="2014-12" db="EMBL/GenBank/DDBJ databases">
        <title>Insight into the proteome of Arion vulgaris.</title>
        <authorList>
            <person name="Aradska J."/>
            <person name="Bulat T."/>
            <person name="Smidak R."/>
            <person name="Sarate P."/>
            <person name="Gangsoo J."/>
            <person name="Sialana F."/>
            <person name="Bilban M."/>
            <person name="Lubec G."/>
        </authorList>
    </citation>
    <scope>NUCLEOTIDE SEQUENCE</scope>
    <source>
        <tissue evidence="2">Skin</tissue>
    </source>
</reference>
<organism evidence="2">
    <name type="scientific">Arion vulgaris</name>
    <dbReference type="NCBI Taxonomy" id="1028688"/>
    <lineage>
        <taxon>Eukaryota</taxon>
        <taxon>Metazoa</taxon>
        <taxon>Spiralia</taxon>
        <taxon>Lophotrochozoa</taxon>
        <taxon>Mollusca</taxon>
        <taxon>Gastropoda</taxon>
        <taxon>Heterobranchia</taxon>
        <taxon>Euthyneura</taxon>
        <taxon>Panpulmonata</taxon>
        <taxon>Eupulmonata</taxon>
        <taxon>Stylommatophora</taxon>
        <taxon>Helicina</taxon>
        <taxon>Arionoidea</taxon>
        <taxon>Arionidae</taxon>
        <taxon>Arion</taxon>
    </lineage>
</organism>
<feature type="region of interest" description="Disordered" evidence="1">
    <location>
        <begin position="28"/>
        <end position="52"/>
    </location>
</feature>
<evidence type="ECO:0000256" key="1">
    <source>
        <dbReference type="SAM" id="MobiDB-lite"/>
    </source>
</evidence>
<evidence type="ECO:0000313" key="2">
    <source>
        <dbReference type="EMBL" id="CEK79878.1"/>
    </source>
</evidence>